<dbReference type="InterPro" id="IPR036388">
    <property type="entry name" value="WH-like_DNA-bd_sf"/>
</dbReference>
<dbReference type="EMBL" id="BAABAL010000018">
    <property type="protein sequence ID" value="GAA4020096.1"/>
    <property type="molecule type" value="Genomic_DNA"/>
</dbReference>
<proteinExistence type="inferred from homology"/>
<organism evidence="7 8">
    <name type="scientific">Allokutzneria multivorans</name>
    <dbReference type="NCBI Taxonomy" id="1142134"/>
    <lineage>
        <taxon>Bacteria</taxon>
        <taxon>Bacillati</taxon>
        <taxon>Actinomycetota</taxon>
        <taxon>Actinomycetes</taxon>
        <taxon>Pseudonocardiales</taxon>
        <taxon>Pseudonocardiaceae</taxon>
        <taxon>Allokutzneria</taxon>
    </lineage>
</organism>
<dbReference type="Gene3D" id="1.10.10.10">
    <property type="entry name" value="Winged helix-like DNA-binding domain superfamily/Winged helix DNA-binding domain"/>
    <property type="match status" value="1"/>
</dbReference>
<dbReference type="Gene3D" id="3.40.190.10">
    <property type="entry name" value="Periplasmic binding protein-like II"/>
    <property type="match status" value="2"/>
</dbReference>
<evidence type="ECO:0000313" key="8">
    <source>
        <dbReference type="Proteomes" id="UP001501747"/>
    </source>
</evidence>
<evidence type="ECO:0000259" key="6">
    <source>
        <dbReference type="PROSITE" id="PS50931"/>
    </source>
</evidence>
<evidence type="ECO:0000313" key="7">
    <source>
        <dbReference type="EMBL" id="GAA4020096.1"/>
    </source>
</evidence>
<keyword evidence="3" id="KW-0238">DNA-binding</keyword>
<name>A0ABP7T2X9_9PSEU</name>
<dbReference type="Proteomes" id="UP001501747">
    <property type="component" value="Unassembled WGS sequence"/>
</dbReference>
<dbReference type="PROSITE" id="PS50931">
    <property type="entry name" value="HTH_LYSR"/>
    <property type="match status" value="1"/>
</dbReference>
<evidence type="ECO:0000256" key="3">
    <source>
        <dbReference type="ARBA" id="ARBA00023125"/>
    </source>
</evidence>
<dbReference type="InterPro" id="IPR036390">
    <property type="entry name" value="WH_DNA-bd_sf"/>
</dbReference>
<dbReference type="InterPro" id="IPR000847">
    <property type="entry name" value="LysR_HTH_N"/>
</dbReference>
<feature type="region of interest" description="Disordered" evidence="5">
    <location>
        <begin position="310"/>
        <end position="331"/>
    </location>
</feature>
<accession>A0ABP7T2X9</accession>
<reference evidence="8" key="1">
    <citation type="journal article" date="2019" name="Int. J. Syst. Evol. Microbiol.">
        <title>The Global Catalogue of Microorganisms (GCM) 10K type strain sequencing project: providing services to taxonomists for standard genome sequencing and annotation.</title>
        <authorList>
            <consortium name="The Broad Institute Genomics Platform"/>
            <consortium name="The Broad Institute Genome Sequencing Center for Infectious Disease"/>
            <person name="Wu L."/>
            <person name="Ma J."/>
        </authorList>
    </citation>
    <scope>NUCLEOTIDE SEQUENCE [LARGE SCALE GENOMIC DNA]</scope>
    <source>
        <strain evidence="8">JCM 17342</strain>
    </source>
</reference>
<dbReference type="PRINTS" id="PR00039">
    <property type="entry name" value="HTHLYSR"/>
</dbReference>
<keyword evidence="8" id="KW-1185">Reference proteome</keyword>
<dbReference type="PANTHER" id="PTHR30346">
    <property type="entry name" value="TRANSCRIPTIONAL DUAL REGULATOR HCAR-RELATED"/>
    <property type="match status" value="1"/>
</dbReference>
<dbReference type="Pfam" id="PF03466">
    <property type="entry name" value="LysR_substrate"/>
    <property type="match status" value="1"/>
</dbReference>
<feature type="domain" description="HTH lysR-type" evidence="6">
    <location>
        <begin position="4"/>
        <end position="61"/>
    </location>
</feature>
<keyword evidence="2" id="KW-0805">Transcription regulation</keyword>
<keyword evidence="4" id="KW-0804">Transcription</keyword>
<dbReference type="CDD" id="cd08423">
    <property type="entry name" value="PBP2_LTTR_like_6"/>
    <property type="match status" value="1"/>
</dbReference>
<gene>
    <name evidence="7" type="ORF">GCM10022247_49980</name>
</gene>
<dbReference type="InterPro" id="IPR005119">
    <property type="entry name" value="LysR_subst-bd"/>
</dbReference>
<comment type="caution">
    <text evidence="7">The sequence shown here is derived from an EMBL/GenBank/DDBJ whole genome shotgun (WGS) entry which is preliminary data.</text>
</comment>
<evidence type="ECO:0000256" key="2">
    <source>
        <dbReference type="ARBA" id="ARBA00023015"/>
    </source>
</evidence>
<evidence type="ECO:0000256" key="4">
    <source>
        <dbReference type="ARBA" id="ARBA00023163"/>
    </source>
</evidence>
<dbReference type="PANTHER" id="PTHR30346:SF29">
    <property type="entry name" value="LYSR SUBSTRATE-BINDING"/>
    <property type="match status" value="1"/>
</dbReference>
<comment type="similarity">
    <text evidence="1">Belongs to the LysR transcriptional regulatory family.</text>
</comment>
<protein>
    <submittedName>
        <fullName evidence="7">LysR family transcriptional regulator</fullName>
    </submittedName>
</protein>
<dbReference type="SUPFAM" id="SSF53850">
    <property type="entry name" value="Periplasmic binding protein-like II"/>
    <property type="match status" value="1"/>
</dbReference>
<sequence>MLMLNPLHLRTLSVVVRTGSFAEAARELGYTPSAVSQQISALERAIGLPLFERSAHSVRTADAAHFIAERGAELLAALEGLQEEIGAFTSGRLGRLRLGTFPTAGARVVPHAIASLTRDRPEAEILLDESEPDDCLPAVLRGDLDIALVYAYDLVPRSWPDELTATALLEESLVVLLPSSHTAAQGARVRLESLREATWIASRDGSAGSTCLLRLCAAHGFVPRIAHRSNDYDVVQGLVSAGVGVALVPALGHQPSEGLRALRPFGNPVRRTVLALHRTANTNPLLPPALAALTAACEAVASDFLTPTTRATVPPTVGVSSRPTNPPVDHR</sequence>
<dbReference type="Pfam" id="PF00126">
    <property type="entry name" value="HTH_1"/>
    <property type="match status" value="1"/>
</dbReference>
<dbReference type="SUPFAM" id="SSF46785">
    <property type="entry name" value="Winged helix' DNA-binding domain"/>
    <property type="match status" value="1"/>
</dbReference>
<feature type="compositionally biased region" description="Low complexity" evidence="5">
    <location>
        <begin position="310"/>
        <end position="319"/>
    </location>
</feature>
<evidence type="ECO:0000256" key="5">
    <source>
        <dbReference type="SAM" id="MobiDB-lite"/>
    </source>
</evidence>
<evidence type="ECO:0000256" key="1">
    <source>
        <dbReference type="ARBA" id="ARBA00009437"/>
    </source>
</evidence>